<sequence>MCAERRRVRKGRPRQPVPETLPDDLFDYADDPTPDGRTRASDTPLLGSNGQRMRVTDDWPEDIPVTEAEIDVFERWFGDVFDELLNPRKPNDSLQSLSQTDRKKM</sequence>
<accession>A0ABV7R677</accession>
<dbReference type="Proteomes" id="UP001595721">
    <property type="component" value="Unassembled WGS sequence"/>
</dbReference>
<evidence type="ECO:0000313" key="2">
    <source>
        <dbReference type="EMBL" id="MFC3528854.1"/>
    </source>
</evidence>
<name>A0ABV7R677_9RHOB</name>
<organism evidence="2 3">
    <name type="scientific">Paracoccus mangrovi</name>
    <dbReference type="NCBI Taxonomy" id="1715645"/>
    <lineage>
        <taxon>Bacteria</taxon>
        <taxon>Pseudomonadati</taxon>
        <taxon>Pseudomonadota</taxon>
        <taxon>Alphaproteobacteria</taxon>
        <taxon>Rhodobacterales</taxon>
        <taxon>Paracoccaceae</taxon>
        <taxon>Paracoccus</taxon>
    </lineage>
</organism>
<feature type="compositionally biased region" description="Basic residues" evidence="1">
    <location>
        <begin position="1"/>
        <end position="13"/>
    </location>
</feature>
<proteinExistence type="predicted"/>
<gene>
    <name evidence="2" type="ORF">ACFOMH_11765</name>
</gene>
<reference evidence="3" key="1">
    <citation type="journal article" date="2019" name="Int. J. Syst. Evol. Microbiol.">
        <title>The Global Catalogue of Microorganisms (GCM) 10K type strain sequencing project: providing services to taxonomists for standard genome sequencing and annotation.</title>
        <authorList>
            <consortium name="The Broad Institute Genomics Platform"/>
            <consortium name="The Broad Institute Genome Sequencing Center for Infectious Disease"/>
            <person name="Wu L."/>
            <person name="Ma J."/>
        </authorList>
    </citation>
    <scope>NUCLEOTIDE SEQUENCE [LARGE SCALE GENOMIC DNA]</scope>
    <source>
        <strain evidence="3">KCTC 42899</strain>
    </source>
</reference>
<feature type="region of interest" description="Disordered" evidence="1">
    <location>
        <begin position="84"/>
        <end position="105"/>
    </location>
</feature>
<evidence type="ECO:0000313" key="3">
    <source>
        <dbReference type="Proteomes" id="UP001595721"/>
    </source>
</evidence>
<protein>
    <submittedName>
        <fullName evidence="2">Uncharacterized protein</fullName>
    </submittedName>
</protein>
<feature type="region of interest" description="Disordered" evidence="1">
    <location>
        <begin position="1"/>
        <end position="56"/>
    </location>
</feature>
<dbReference type="EMBL" id="JBHRXJ010000008">
    <property type="protein sequence ID" value="MFC3528854.1"/>
    <property type="molecule type" value="Genomic_DNA"/>
</dbReference>
<comment type="caution">
    <text evidence="2">The sequence shown here is derived from an EMBL/GenBank/DDBJ whole genome shotgun (WGS) entry which is preliminary data.</text>
</comment>
<keyword evidence="3" id="KW-1185">Reference proteome</keyword>
<dbReference type="RefSeq" id="WP_377744668.1">
    <property type="nucleotide sequence ID" value="NZ_JBHRXJ010000008.1"/>
</dbReference>
<feature type="compositionally biased region" description="Acidic residues" evidence="1">
    <location>
        <begin position="21"/>
        <end position="33"/>
    </location>
</feature>
<evidence type="ECO:0000256" key="1">
    <source>
        <dbReference type="SAM" id="MobiDB-lite"/>
    </source>
</evidence>